<dbReference type="GO" id="GO:0006750">
    <property type="term" value="P:glutathione biosynthetic process"/>
    <property type="evidence" value="ECO:0007669"/>
    <property type="project" value="UniProtKB-UniRule"/>
</dbReference>
<gene>
    <name evidence="12" type="ORF">PPERSA_09020</name>
</gene>
<dbReference type="PANTHER" id="PTHR11164:SF0">
    <property type="entry name" value="GLUTAMATE--CYSTEINE LIGASE CATALYTIC SUBUNIT"/>
    <property type="match status" value="1"/>
</dbReference>
<dbReference type="GO" id="GO:0005524">
    <property type="term" value="F:ATP binding"/>
    <property type="evidence" value="ECO:0007669"/>
    <property type="project" value="UniProtKB-UniRule"/>
</dbReference>
<feature type="region of interest" description="Disordered" evidence="11">
    <location>
        <begin position="652"/>
        <end position="722"/>
    </location>
</feature>
<evidence type="ECO:0000256" key="4">
    <source>
        <dbReference type="ARBA" id="ARBA00022598"/>
    </source>
</evidence>
<dbReference type="SUPFAM" id="SSF55931">
    <property type="entry name" value="Glutamine synthetase/guanido kinase"/>
    <property type="match status" value="1"/>
</dbReference>
<dbReference type="UniPathway" id="UPA00142">
    <property type="reaction ID" value="UER00209"/>
</dbReference>
<evidence type="ECO:0000256" key="2">
    <source>
        <dbReference type="ARBA" id="ARBA00008100"/>
    </source>
</evidence>
<dbReference type="EMBL" id="LDAU01000057">
    <property type="protein sequence ID" value="KRX08916.1"/>
    <property type="molecule type" value="Genomic_DNA"/>
</dbReference>
<name>A0A0V0R334_PSEPJ</name>
<dbReference type="FunCoup" id="A0A0V0R334">
    <property type="interactions" value="86"/>
</dbReference>
<evidence type="ECO:0000256" key="11">
    <source>
        <dbReference type="SAM" id="MobiDB-lite"/>
    </source>
</evidence>
<accession>A0A0V0R334</accession>
<keyword evidence="4 10" id="KW-0436">Ligase</keyword>
<evidence type="ECO:0000256" key="7">
    <source>
        <dbReference type="ARBA" id="ARBA00022840"/>
    </source>
</evidence>
<dbReference type="Proteomes" id="UP000054937">
    <property type="component" value="Unassembled WGS sequence"/>
</dbReference>
<keyword evidence="13" id="KW-1185">Reference proteome</keyword>
<keyword evidence="7 10" id="KW-0067">ATP-binding</keyword>
<dbReference type="InterPro" id="IPR014746">
    <property type="entry name" value="Gln_synth/guanido_kin_cat_dom"/>
</dbReference>
<protein>
    <recommendedName>
        <fullName evidence="3 10">Glutamate--cysteine ligase</fullName>
        <ecNumber evidence="3 10">6.3.2.2</ecNumber>
    </recommendedName>
    <alternativeName>
        <fullName evidence="9 10">Gamma-ECS</fullName>
    </alternativeName>
    <alternativeName>
        <fullName evidence="8 10">Gamma-glutamylcysteine synthetase</fullName>
    </alternativeName>
</protein>
<dbReference type="InterPro" id="IPR004308">
    <property type="entry name" value="GCS"/>
</dbReference>
<dbReference type="Gene3D" id="1.10.8.960">
    <property type="match status" value="1"/>
</dbReference>
<keyword evidence="5 10" id="KW-0317">Glutathione biosynthesis</keyword>
<sequence length="722" mass="84445">MGFLEDLGKTLTWEESQKYQAQLKKDGIVQFLNLSKKYLNYGYTDMHSKIHHQLLNNNEDSCHESFDSESQTAEILEDKKIVYWGDEIESHYVKFDEKEKVVRLQVNQSQMKKKIEGQNLNFEVHAEYGSWMVESVPKKAYPTICRYGDLIDNIRQRNRDLKEYMGENEFLLNIPSFPTMGTEDFHEPFFDRNDLSKEFKNEVTKSLFIDDRIITDHPRFPTLTKNIRTRRGEKVNIQVPLYKDVNTIGSVSEKEPYENMIYMDAMAFGMGSSCLQTTFSAIDFPHARWLYDQLSILSPIFLALTAGSPIFKGKLADIDTRWDIIAASVDDRNSEERNPKSKQYIPKSRYGSISRFISDDERNLDKYNDLPFPKNEEMIKYGKEYAQKIGIEFDDKFWDHIGQLFIRDALVIFENDIVQDNEQKTAHFENIQSTNWNSVRLKLPPSFTSDIGWRVEFRTTEVQLTDDENAAISMLVHILVRILYEKDWFKLNLYIPISKLDENFERSKQKDAILNQKFYFRTNIQDDGEPQIEELSIFEIFFGKKESNFSGIYGIYKDCIGQWSKYKSCKSFCCMKHVESVFEYIKKKCTGEVKTLAKFQRDFVLQHPDYKKDSIVSQKINYDLCKKMVDISYRNVKDENFPDIFTEYVSHRNNSSKVSGKSRNSQENSDSNSNSNGSELQMEQNNSNDTNSETKNNGSEQFIPSGNLQEERGQLQEQVKSV</sequence>
<evidence type="ECO:0000313" key="13">
    <source>
        <dbReference type="Proteomes" id="UP000054937"/>
    </source>
</evidence>
<evidence type="ECO:0000256" key="8">
    <source>
        <dbReference type="ARBA" id="ARBA00030585"/>
    </source>
</evidence>
<feature type="compositionally biased region" description="Polar residues" evidence="11">
    <location>
        <begin position="652"/>
        <end position="661"/>
    </location>
</feature>
<feature type="compositionally biased region" description="Polar residues" evidence="11">
    <location>
        <begin position="679"/>
        <end position="708"/>
    </location>
</feature>
<comment type="pathway">
    <text evidence="1 10">Sulfur metabolism; glutathione biosynthesis; glutathione from L-cysteine and L-glutamate: step 1/2.</text>
</comment>
<evidence type="ECO:0000256" key="1">
    <source>
        <dbReference type="ARBA" id="ARBA00005006"/>
    </source>
</evidence>
<evidence type="ECO:0000256" key="10">
    <source>
        <dbReference type="RuleBase" id="RU367135"/>
    </source>
</evidence>
<dbReference type="EC" id="6.3.2.2" evidence="3 10"/>
<dbReference type="AlphaFoldDB" id="A0A0V0R334"/>
<proteinExistence type="inferred from homology"/>
<evidence type="ECO:0000313" key="12">
    <source>
        <dbReference type="EMBL" id="KRX08916.1"/>
    </source>
</evidence>
<dbReference type="GO" id="GO:0004357">
    <property type="term" value="F:glutamate-cysteine ligase activity"/>
    <property type="evidence" value="ECO:0007669"/>
    <property type="project" value="UniProtKB-UniRule"/>
</dbReference>
<dbReference type="Pfam" id="PF03074">
    <property type="entry name" value="GCS"/>
    <property type="match status" value="1"/>
</dbReference>
<keyword evidence="6 10" id="KW-0547">Nucleotide-binding</keyword>
<dbReference type="Gene3D" id="3.30.590.50">
    <property type="match status" value="2"/>
</dbReference>
<comment type="catalytic activity">
    <reaction evidence="10">
        <text>L-cysteine + L-glutamate + ATP = gamma-L-glutamyl-L-cysteine + ADP + phosphate + H(+)</text>
        <dbReference type="Rhea" id="RHEA:13285"/>
        <dbReference type="ChEBI" id="CHEBI:15378"/>
        <dbReference type="ChEBI" id="CHEBI:29985"/>
        <dbReference type="ChEBI" id="CHEBI:30616"/>
        <dbReference type="ChEBI" id="CHEBI:35235"/>
        <dbReference type="ChEBI" id="CHEBI:43474"/>
        <dbReference type="ChEBI" id="CHEBI:58173"/>
        <dbReference type="ChEBI" id="CHEBI:456216"/>
        <dbReference type="EC" id="6.3.2.2"/>
    </reaction>
</comment>
<organism evidence="12 13">
    <name type="scientific">Pseudocohnilembus persalinus</name>
    <name type="common">Ciliate</name>
    <dbReference type="NCBI Taxonomy" id="266149"/>
    <lineage>
        <taxon>Eukaryota</taxon>
        <taxon>Sar</taxon>
        <taxon>Alveolata</taxon>
        <taxon>Ciliophora</taxon>
        <taxon>Intramacronucleata</taxon>
        <taxon>Oligohymenophorea</taxon>
        <taxon>Scuticociliatia</taxon>
        <taxon>Philasterida</taxon>
        <taxon>Pseudocohnilembidae</taxon>
        <taxon>Pseudocohnilembus</taxon>
    </lineage>
</organism>
<feature type="compositionally biased region" description="Low complexity" evidence="11">
    <location>
        <begin position="662"/>
        <end position="678"/>
    </location>
</feature>
<evidence type="ECO:0000256" key="6">
    <source>
        <dbReference type="ARBA" id="ARBA00022741"/>
    </source>
</evidence>
<dbReference type="OMA" id="ATWMRRF"/>
<evidence type="ECO:0000256" key="9">
    <source>
        <dbReference type="ARBA" id="ARBA00032122"/>
    </source>
</evidence>
<dbReference type="InParanoid" id="A0A0V0R334"/>
<comment type="caution">
    <text evidence="12">The sequence shown here is derived from an EMBL/GenBank/DDBJ whole genome shotgun (WGS) entry which is preliminary data.</text>
</comment>
<evidence type="ECO:0000256" key="3">
    <source>
        <dbReference type="ARBA" id="ARBA00012220"/>
    </source>
</evidence>
<reference evidence="12 13" key="1">
    <citation type="journal article" date="2015" name="Sci. Rep.">
        <title>Genome of the facultative scuticociliatosis pathogen Pseudocohnilembus persalinus provides insight into its virulence through horizontal gene transfer.</title>
        <authorList>
            <person name="Xiong J."/>
            <person name="Wang G."/>
            <person name="Cheng J."/>
            <person name="Tian M."/>
            <person name="Pan X."/>
            <person name="Warren A."/>
            <person name="Jiang C."/>
            <person name="Yuan D."/>
            <person name="Miao W."/>
        </authorList>
    </citation>
    <scope>NUCLEOTIDE SEQUENCE [LARGE SCALE GENOMIC DNA]</scope>
    <source>
        <strain evidence="12">36N120E</strain>
    </source>
</reference>
<comment type="similarity">
    <text evidence="2 10">Belongs to the glutamate--cysteine ligase type 3 family.</text>
</comment>
<dbReference type="OrthoDB" id="7939818at2759"/>
<dbReference type="PANTHER" id="PTHR11164">
    <property type="entry name" value="GLUTAMATE CYSTEINE LIGASE"/>
    <property type="match status" value="1"/>
</dbReference>
<evidence type="ECO:0000256" key="5">
    <source>
        <dbReference type="ARBA" id="ARBA00022684"/>
    </source>
</evidence>